<sequence>MMKKYIRPFGRSGLALALFIARVGPALAVEAPALDVSPAGLWTTLDDKSHKPVSQVRIWRDNDNWYGKVERIYDDNSRGDACKRCKGDKKNQPVEGMTILWDMKQDGGVFDKGKILDPGNGKTYSASMKLLGNGNQLEVRGYIGISAIGRSQVWERIDEAESKTL</sequence>
<evidence type="ECO:0000313" key="3">
    <source>
        <dbReference type="EMBL" id="MCL6271830.1"/>
    </source>
</evidence>
<protein>
    <submittedName>
        <fullName evidence="3">DUF2147 domain-containing protein</fullName>
    </submittedName>
</protein>
<accession>A0ABT0PKC6</accession>
<dbReference type="PANTHER" id="PTHR36919:SF3">
    <property type="entry name" value="BLL5882 PROTEIN"/>
    <property type="match status" value="1"/>
</dbReference>
<evidence type="ECO:0000256" key="1">
    <source>
        <dbReference type="SAM" id="SignalP"/>
    </source>
</evidence>
<name>A0ABT0PKC6_9GAMM</name>
<dbReference type="EMBL" id="JAMFLX010000034">
    <property type="protein sequence ID" value="MCL6271830.1"/>
    <property type="molecule type" value="Genomic_DNA"/>
</dbReference>
<reference evidence="3 4" key="1">
    <citation type="submission" date="2022-05" db="EMBL/GenBank/DDBJ databases">
        <authorList>
            <person name="Park J.-S."/>
        </authorList>
    </citation>
    <scope>NUCLEOTIDE SEQUENCE [LARGE SCALE GENOMIC DNA]</scope>
    <source>
        <strain evidence="3 4">2012CJ34-2</strain>
    </source>
</reference>
<comment type="caution">
    <text evidence="3">The sequence shown here is derived from an EMBL/GenBank/DDBJ whole genome shotgun (WGS) entry which is preliminary data.</text>
</comment>
<dbReference type="Proteomes" id="UP001203338">
    <property type="component" value="Unassembled WGS sequence"/>
</dbReference>
<dbReference type="Gene3D" id="2.40.128.520">
    <property type="match status" value="1"/>
</dbReference>
<dbReference type="RefSeq" id="WP_249701488.1">
    <property type="nucleotide sequence ID" value="NZ_JAMFLX010000034.1"/>
</dbReference>
<organism evidence="3 4">
    <name type="scientific">Parendozoicomonas callyspongiae</name>
    <dbReference type="NCBI Taxonomy" id="2942213"/>
    <lineage>
        <taxon>Bacteria</taxon>
        <taxon>Pseudomonadati</taxon>
        <taxon>Pseudomonadota</taxon>
        <taxon>Gammaproteobacteria</taxon>
        <taxon>Oceanospirillales</taxon>
        <taxon>Endozoicomonadaceae</taxon>
        <taxon>Parendozoicomonas</taxon>
    </lineage>
</organism>
<proteinExistence type="predicted"/>
<keyword evidence="1" id="KW-0732">Signal</keyword>
<evidence type="ECO:0000259" key="2">
    <source>
        <dbReference type="Pfam" id="PF09917"/>
    </source>
</evidence>
<dbReference type="PANTHER" id="PTHR36919">
    <property type="entry name" value="BLR1215 PROTEIN"/>
    <property type="match status" value="1"/>
</dbReference>
<feature type="chain" id="PRO_5046900014" evidence="1">
    <location>
        <begin position="29"/>
        <end position="165"/>
    </location>
</feature>
<gene>
    <name evidence="3" type="ORF">M3P05_18070</name>
</gene>
<dbReference type="Pfam" id="PF09917">
    <property type="entry name" value="DUF2147"/>
    <property type="match status" value="1"/>
</dbReference>
<feature type="domain" description="DUF2147" evidence="2">
    <location>
        <begin position="40"/>
        <end position="156"/>
    </location>
</feature>
<dbReference type="InterPro" id="IPR019223">
    <property type="entry name" value="DUF2147"/>
</dbReference>
<keyword evidence="4" id="KW-1185">Reference proteome</keyword>
<evidence type="ECO:0000313" key="4">
    <source>
        <dbReference type="Proteomes" id="UP001203338"/>
    </source>
</evidence>
<feature type="signal peptide" evidence="1">
    <location>
        <begin position="1"/>
        <end position="28"/>
    </location>
</feature>